<evidence type="ECO:0000313" key="4">
    <source>
        <dbReference type="Proteomes" id="UP000269721"/>
    </source>
</evidence>
<gene>
    <name evidence="3" type="ORF">BDK51DRAFT_38847</name>
</gene>
<evidence type="ECO:0000256" key="1">
    <source>
        <dbReference type="SAM" id="Coils"/>
    </source>
</evidence>
<protein>
    <recommendedName>
        <fullName evidence="5">Autophagy-related protein 16 domain-containing protein</fullName>
    </recommendedName>
</protein>
<dbReference type="AlphaFoldDB" id="A0A4P9WBN1"/>
<proteinExistence type="predicted"/>
<dbReference type="OrthoDB" id="538223at2759"/>
<organism evidence="3 4">
    <name type="scientific">Blyttiomyces helicus</name>
    <dbReference type="NCBI Taxonomy" id="388810"/>
    <lineage>
        <taxon>Eukaryota</taxon>
        <taxon>Fungi</taxon>
        <taxon>Fungi incertae sedis</taxon>
        <taxon>Chytridiomycota</taxon>
        <taxon>Chytridiomycota incertae sedis</taxon>
        <taxon>Chytridiomycetes</taxon>
        <taxon>Chytridiomycetes incertae sedis</taxon>
        <taxon>Blyttiomyces</taxon>
    </lineage>
</organism>
<sequence length="242" mass="27082">MGTLSTAPMTLDPWRLFVVAFIVSSFSHRELRSPTSIEADPARGRPRESAFPPSGRARERAQVACIQQEAWVTPPGEIDTFSCHSQEAIKRFADLEAQLSSLKDEPAELYKTQGQNAQRVPKDWPRAGGFDREAAGGVTHQLELSQRENQLEEREEHMSKLEAQNKELVHRWIKRRQEEAARINEVNELVETTKAAAEAGIDAAFASQSRPSNQEQTNLSVHRSVHSLLDLVFAPSGSIYPD</sequence>
<accession>A0A4P9WBN1</accession>
<evidence type="ECO:0000313" key="3">
    <source>
        <dbReference type="EMBL" id="RKO87706.1"/>
    </source>
</evidence>
<feature type="coiled-coil region" evidence="1">
    <location>
        <begin position="144"/>
        <end position="171"/>
    </location>
</feature>
<evidence type="ECO:0000256" key="2">
    <source>
        <dbReference type="SAM" id="MobiDB-lite"/>
    </source>
</evidence>
<keyword evidence="1" id="KW-0175">Coiled coil</keyword>
<feature type="region of interest" description="Disordered" evidence="2">
    <location>
        <begin position="33"/>
        <end position="59"/>
    </location>
</feature>
<evidence type="ECO:0008006" key="5">
    <source>
        <dbReference type="Google" id="ProtNLM"/>
    </source>
</evidence>
<dbReference type="Proteomes" id="UP000269721">
    <property type="component" value="Unassembled WGS sequence"/>
</dbReference>
<keyword evidence="4" id="KW-1185">Reference proteome</keyword>
<name>A0A4P9WBN1_9FUNG</name>
<dbReference type="EMBL" id="KZ997214">
    <property type="protein sequence ID" value="RKO87706.1"/>
    <property type="molecule type" value="Genomic_DNA"/>
</dbReference>
<reference evidence="4" key="1">
    <citation type="journal article" date="2018" name="Nat. Microbiol.">
        <title>Leveraging single-cell genomics to expand the fungal tree of life.</title>
        <authorList>
            <person name="Ahrendt S.R."/>
            <person name="Quandt C.A."/>
            <person name="Ciobanu D."/>
            <person name="Clum A."/>
            <person name="Salamov A."/>
            <person name="Andreopoulos B."/>
            <person name="Cheng J.F."/>
            <person name="Woyke T."/>
            <person name="Pelin A."/>
            <person name="Henrissat B."/>
            <person name="Reynolds N.K."/>
            <person name="Benny G.L."/>
            <person name="Smith M.E."/>
            <person name="James T.Y."/>
            <person name="Grigoriev I.V."/>
        </authorList>
    </citation>
    <scope>NUCLEOTIDE SEQUENCE [LARGE SCALE GENOMIC DNA]</scope>
</reference>